<feature type="transmembrane region" description="Helical" evidence="1">
    <location>
        <begin position="27"/>
        <end position="47"/>
    </location>
</feature>
<feature type="transmembrane region" description="Helical" evidence="1">
    <location>
        <begin position="68"/>
        <end position="88"/>
    </location>
</feature>
<sequence>MLSLLVALGIGAWFFHRAMVRGRNPATAAITGIAAYYSIYMFVDWSVRLIYGGTVHPYERHADGTVEAVAIVAGAVAAIALGLVVVQAEET</sequence>
<accession>A0AA35UXW9</accession>
<reference evidence="2" key="1">
    <citation type="submission" date="2023-03" db="EMBL/GenBank/DDBJ databases">
        <authorList>
            <person name="Pearce D."/>
        </authorList>
    </citation>
    <scope>NUCLEOTIDE SEQUENCE</scope>
    <source>
        <strain evidence="2">Mc</strain>
    </source>
</reference>
<dbReference type="RefSeq" id="WP_010960577.1">
    <property type="nucleotide sequence ID" value="NZ_CP079097.1"/>
</dbReference>
<organism evidence="2 3">
    <name type="scientific">Methylococcus capsulatus</name>
    <dbReference type="NCBI Taxonomy" id="414"/>
    <lineage>
        <taxon>Bacteria</taxon>
        <taxon>Pseudomonadati</taxon>
        <taxon>Pseudomonadota</taxon>
        <taxon>Gammaproteobacteria</taxon>
        <taxon>Methylococcales</taxon>
        <taxon>Methylococcaceae</taxon>
        <taxon>Methylococcus</taxon>
    </lineage>
</organism>
<dbReference type="GeneID" id="88223578"/>
<dbReference type="Proteomes" id="UP001158598">
    <property type="component" value="Chromosome"/>
</dbReference>
<evidence type="ECO:0000313" key="2">
    <source>
        <dbReference type="EMBL" id="CAI8894589.1"/>
    </source>
</evidence>
<keyword evidence="1" id="KW-0472">Membrane</keyword>
<proteinExistence type="predicted"/>
<keyword evidence="1" id="KW-1133">Transmembrane helix</keyword>
<dbReference type="EMBL" id="OX458332">
    <property type="protein sequence ID" value="CAI8894589.1"/>
    <property type="molecule type" value="Genomic_DNA"/>
</dbReference>
<keyword evidence="1" id="KW-0812">Transmembrane</keyword>
<dbReference type="AlphaFoldDB" id="A0AA35UXW9"/>
<evidence type="ECO:0000256" key="1">
    <source>
        <dbReference type="SAM" id="Phobius"/>
    </source>
</evidence>
<gene>
    <name evidence="2" type="ORF">MCNOR_3322</name>
</gene>
<protein>
    <submittedName>
        <fullName evidence="2">Uncharacterized protein</fullName>
    </submittedName>
</protein>
<evidence type="ECO:0000313" key="3">
    <source>
        <dbReference type="Proteomes" id="UP001158598"/>
    </source>
</evidence>
<name>A0AA35UXW9_METCP</name>